<keyword evidence="3" id="KW-0732">Signal</keyword>
<dbReference type="GeneTree" id="ENSGT00940000165521"/>
<proteinExistence type="predicted"/>
<dbReference type="Gene3D" id="2.60.40.10">
    <property type="entry name" value="Immunoglobulins"/>
    <property type="match status" value="2"/>
</dbReference>
<comment type="subcellular location">
    <subcellularLocation>
        <location evidence="1">Membrane</location>
        <topology evidence="1">Single-pass type I membrane protein</topology>
    </subcellularLocation>
</comment>
<reference evidence="12" key="2">
    <citation type="submission" date="2025-09" db="UniProtKB">
        <authorList>
            <consortium name="Ensembl"/>
        </authorList>
    </citation>
    <scope>IDENTIFICATION</scope>
</reference>
<sequence length="360" mass="41654">MQGTCWTGRQSITGMIYREKHPFTLTFTPMGNIRSPINQTVLNCQKRKLEHLLFLIYPSQTFINLQCSYSSRLSRYWCALDHNEDEHRTLHTAFLCVTNMAGNATSTLLHFTPLNILKPDPPSDVKITALEGHETWIKVTWYSPTSWKHQDRYYELIYEVKYWPLQSSFYHKQVMLIKGSRSHTIKDAMPGVQYLIQLRAKDEYDGEWSDWSIPINASSWTGTHTCKHFPTLFLDVLGPGNAPSPGPVELSHALWISGSFVLLSVILAAYIFRYREDRLMSKLHRVSVIIQPLDSSELPPTTPAAPEEQALVTFTRPHYKEPPVNEGEEEDGENEEEQRVKERIEAMHFNNTSYFFVQRD</sequence>
<dbReference type="SMART" id="SM00060">
    <property type="entry name" value="FN3"/>
    <property type="match status" value="1"/>
</dbReference>
<keyword evidence="5 10" id="KW-0472">Membrane</keyword>
<keyword evidence="2 10" id="KW-0812">Transmembrane</keyword>
<dbReference type="Proteomes" id="UP000261360">
    <property type="component" value="Unplaced"/>
</dbReference>
<evidence type="ECO:0000259" key="11">
    <source>
        <dbReference type="PROSITE" id="PS50853"/>
    </source>
</evidence>
<dbReference type="CDD" id="cd00063">
    <property type="entry name" value="FN3"/>
    <property type="match status" value="1"/>
</dbReference>
<dbReference type="Ensembl" id="ENSSLDT00000020244.1">
    <property type="protein sequence ID" value="ENSSLDP00000019586.1"/>
    <property type="gene ID" value="ENSSLDG00000015325.1"/>
</dbReference>
<evidence type="ECO:0000256" key="10">
    <source>
        <dbReference type="SAM" id="Phobius"/>
    </source>
</evidence>
<dbReference type="PANTHER" id="PTHR23037:SF22">
    <property type="entry name" value="CYTOKINE RECEPTOR COMMON SUBUNIT BETA"/>
    <property type="match status" value="1"/>
</dbReference>
<keyword evidence="6" id="KW-1015">Disulfide bond</keyword>
<dbReference type="GO" id="GO:0009897">
    <property type="term" value="C:external side of plasma membrane"/>
    <property type="evidence" value="ECO:0007669"/>
    <property type="project" value="TreeGrafter"/>
</dbReference>
<evidence type="ECO:0000256" key="7">
    <source>
        <dbReference type="ARBA" id="ARBA00023170"/>
    </source>
</evidence>
<keyword evidence="8" id="KW-0325">Glycoprotein</keyword>
<feature type="compositionally biased region" description="Acidic residues" evidence="9">
    <location>
        <begin position="326"/>
        <end position="336"/>
    </location>
</feature>
<evidence type="ECO:0000256" key="6">
    <source>
        <dbReference type="ARBA" id="ARBA00023157"/>
    </source>
</evidence>
<evidence type="ECO:0000256" key="2">
    <source>
        <dbReference type="ARBA" id="ARBA00022692"/>
    </source>
</evidence>
<name>A0A3B4XVA8_SERLL</name>
<dbReference type="GO" id="GO:0016064">
    <property type="term" value="P:immunoglobulin mediated immune response"/>
    <property type="evidence" value="ECO:0007669"/>
    <property type="project" value="TreeGrafter"/>
</dbReference>
<evidence type="ECO:0000256" key="5">
    <source>
        <dbReference type="ARBA" id="ARBA00023136"/>
    </source>
</evidence>
<dbReference type="AlphaFoldDB" id="A0A3B4XVA8"/>
<dbReference type="STRING" id="1841481.ENSSLDP00000019586"/>
<dbReference type="InterPro" id="IPR013783">
    <property type="entry name" value="Ig-like_fold"/>
</dbReference>
<feature type="transmembrane region" description="Helical" evidence="10">
    <location>
        <begin position="253"/>
        <end position="272"/>
    </location>
</feature>
<reference evidence="12" key="1">
    <citation type="submission" date="2025-08" db="UniProtKB">
        <authorList>
            <consortium name="Ensembl"/>
        </authorList>
    </citation>
    <scope>IDENTIFICATION</scope>
</reference>
<dbReference type="SUPFAM" id="SSF49265">
    <property type="entry name" value="Fibronectin type III"/>
    <property type="match status" value="2"/>
</dbReference>
<accession>A0A3B4XVA8</accession>
<evidence type="ECO:0000256" key="8">
    <source>
        <dbReference type="ARBA" id="ARBA00023180"/>
    </source>
</evidence>
<dbReference type="PANTHER" id="PTHR23037">
    <property type="entry name" value="CYTOKINE RECEPTOR"/>
    <property type="match status" value="1"/>
</dbReference>
<protein>
    <recommendedName>
        <fullName evidence="11">Fibronectin type-III domain-containing protein</fullName>
    </recommendedName>
</protein>
<keyword evidence="7" id="KW-0675">Receptor</keyword>
<feature type="region of interest" description="Disordered" evidence="9">
    <location>
        <begin position="315"/>
        <end position="340"/>
    </location>
</feature>
<dbReference type="Pfam" id="PF00041">
    <property type="entry name" value="fn3"/>
    <property type="match status" value="1"/>
</dbReference>
<evidence type="ECO:0000256" key="9">
    <source>
        <dbReference type="SAM" id="MobiDB-lite"/>
    </source>
</evidence>
<evidence type="ECO:0000256" key="3">
    <source>
        <dbReference type="ARBA" id="ARBA00022729"/>
    </source>
</evidence>
<evidence type="ECO:0000256" key="1">
    <source>
        <dbReference type="ARBA" id="ARBA00004479"/>
    </source>
</evidence>
<keyword evidence="4 10" id="KW-1133">Transmembrane helix</keyword>
<dbReference type="GO" id="GO:0004896">
    <property type="term" value="F:cytokine receptor activity"/>
    <property type="evidence" value="ECO:0007669"/>
    <property type="project" value="TreeGrafter"/>
</dbReference>
<dbReference type="InterPro" id="IPR003961">
    <property type="entry name" value="FN3_dom"/>
</dbReference>
<evidence type="ECO:0000256" key="4">
    <source>
        <dbReference type="ARBA" id="ARBA00022989"/>
    </source>
</evidence>
<evidence type="ECO:0000313" key="13">
    <source>
        <dbReference type="Proteomes" id="UP000261360"/>
    </source>
</evidence>
<dbReference type="InterPro" id="IPR036116">
    <property type="entry name" value="FN3_sf"/>
</dbReference>
<dbReference type="PROSITE" id="PS50853">
    <property type="entry name" value="FN3"/>
    <property type="match status" value="1"/>
</dbReference>
<evidence type="ECO:0000313" key="12">
    <source>
        <dbReference type="Ensembl" id="ENSSLDP00000019586.1"/>
    </source>
</evidence>
<feature type="domain" description="Fibronectin type-III" evidence="11">
    <location>
        <begin position="121"/>
        <end position="222"/>
    </location>
</feature>
<organism evidence="12 13">
    <name type="scientific">Seriola lalandi dorsalis</name>
    <dbReference type="NCBI Taxonomy" id="1841481"/>
    <lineage>
        <taxon>Eukaryota</taxon>
        <taxon>Metazoa</taxon>
        <taxon>Chordata</taxon>
        <taxon>Craniata</taxon>
        <taxon>Vertebrata</taxon>
        <taxon>Euteleostomi</taxon>
        <taxon>Actinopterygii</taxon>
        <taxon>Neopterygii</taxon>
        <taxon>Teleostei</taxon>
        <taxon>Neoteleostei</taxon>
        <taxon>Acanthomorphata</taxon>
        <taxon>Carangaria</taxon>
        <taxon>Carangiformes</taxon>
        <taxon>Carangidae</taxon>
        <taxon>Seriola</taxon>
    </lineage>
</organism>
<keyword evidence="13" id="KW-1185">Reference proteome</keyword>